<evidence type="ECO:0000256" key="1">
    <source>
        <dbReference type="ARBA" id="ARBA00010266"/>
    </source>
</evidence>
<dbReference type="GO" id="GO:0004040">
    <property type="term" value="F:amidase activity"/>
    <property type="evidence" value="ECO:0007669"/>
    <property type="project" value="InterPro"/>
</dbReference>
<evidence type="ECO:0000313" key="8">
    <source>
        <dbReference type="EMBL" id="MDK7186827.1"/>
    </source>
</evidence>
<feature type="domain" description="LysM" evidence="7">
    <location>
        <begin position="249"/>
        <end position="293"/>
    </location>
</feature>
<protein>
    <recommendedName>
        <fullName evidence="5">Peptidoglycan hydrolase</fullName>
    </recommendedName>
</protein>
<reference evidence="8" key="1">
    <citation type="submission" date="2023-05" db="EMBL/GenBank/DDBJ databases">
        <title>Cataloging the Phylogenetic Diversity of Human Bladder Bacteria.</title>
        <authorList>
            <person name="Du J."/>
        </authorList>
    </citation>
    <scope>NUCLEOTIDE SEQUENCE</scope>
    <source>
        <strain evidence="8">UMB1231</strain>
    </source>
</reference>
<proteinExistence type="inferred from homology"/>
<dbReference type="EMBL" id="JASOOE010000003">
    <property type="protein sequence ID" value="MDK7186827.1"/>
    <property type="molecule type" value="Genomic_DNA"/>
</dbReference>
<evidence type="ECO:0000256" key="5">
    <source>
        <dbReference type="ARBA" id="ARBA00032108"/>
    </source>
</evidence>
<feature type="region of interest" description="Disordered" evidence="6">
    <location>
        <begin position="296"/>
        <end position="337"/>
    </location>
</feature>
<gene>
    <name evidence="8" type="ORF">QP433_02410</name>
</gene>
<evidence type="ECO:0000256" key="2">
    <source>
        <dbReference type="ARBA" id="ARBA00022529"/>
    </source>
</evidence>
<dbReference type="Gene3D" id="3.10.350.10">
    <property type="entry name" value="LysM domain"/>
    <property type="match status" value="4"/>
</dbReference>
<feature type="domain" description="LysM" evidence="7">
    <location>
        <begin position="338"/>
        <end position="382"/>
    </location>
</feature>
<dbReference type="Gene3D" id="1.10.530.10">
    <property type="match status" value="1"/>
</dbReference>
<feature type="compositionally biased region" description="Polar residues" evidence="6">
    <location>
        <begin position="225"/>
        <end position="250"/>
    </location>
</feature>
<dbReference type="PANTHER" id="PTHR33308">
    <property type="entry name" value="PEPTIDOGLYCAN HYDROLASE FLGJ"/>
    <property type="match status" value="1"/>
</dbReference>
<evidence type="ECO:0000313" key="9">
    <source>
        <dbReference type="Proteomes" id="UP001229251"/>
    </source>
</evidence>
<evidence type="ECO:0000259" key="7">
    <source>
        <dbReference type="PROSITE" id="PS51782"/>
    </source>
</evidence>
<dbReference type="InterPro" id="IPR051056">
    <property type="entry name" value="Glycosyl_Hydrolase_73"/>
</dbReference>
<dbReference type="InterPro" id="IPR036779">
    <property type="entry name" value="LysM_dom_sf"/>
</dbReference>
<comment type="similarity">
    <text evidence="1">Belongs to the glycosyl hydrolase 73 family.</text>
</comment>
<evidence type="ECO:0000256" key="3">
    <source>
        <dbReference type="ARBA" id="ARBA00022638"/>
    </source>
</evidence>
<dbReference type="PROSITE" id="PS51782">
    <property type="entry name" value="LYSM"/>
    <property type="match status" value="4"/>
</dbReference>
<feature type="compositionally biased region" description="Low complexity" evidence="6">
    <location>
        <begin position="399"/>
        <end position="428"/>
    </location>
</feature>
<keyword evidence="4" id="KW-0378">Hydrolase</keyword>
<dbReference type="RefSeq" id="WP_285065420.1">
    <property type="nucleotide sequence ID" value="NZ_JASOOE010000003.1"/>
</dbReference>
<keyword evidence="3" id="KW-0081">Bacteriolytic enzyme</keyword>
<dbReference type="SUPFAM" id="SSF54106">
    <property type="entry name" value="LysM domain"/>
    <property type="match status" value="4"/>
</dbReference>
<dbReference type="CDD" id="cd00118">
    <property type="entry name" value="LysM"/>
    <property type="match status" value="4"/>
</dbReference>
<dbReference type="Gene3D" id="4.10.80.30">
    <property type="entry name" value="DNA polymerase, domain 6"/>
    <property type="match status" value="1"/>
</dbReference>
<dbReference type="Pfam" id="PF01476">
    <property type="entry name" value="LysM"/>
    <property type="match status" value="4"/>
</dbReference>
<feature type="domain" description="LysM" evidence="7">
    <location>
        <begin position="525"/>
        <end position="566"/>
    </location>
</feature>
<organism evidence="8 9">
    <name type="scientific">Facklamia hominis</name>
    <dbReference type="NCBI Taxonomy" id="178214"/>
    <lineage>
        <taxon>Bacteria</taxon>
        <taxon>Bacillati</taxon>
        <taxon>Bacillota</taxon>
        <taxon>Bacilli</taxon>
        <taxon>Lactobacillales</taxon>
        <taxon>Aerococcaceae</taxon>
        <taxon>Facklamia</taxon>
    </lineage>
</organism>
<dbReference type="InterPro" id="IPR018392">
    <property type="entry name" value="LysM"/>
</dbReference>
<feature type="domain" description="LysM" evidence="7">
    <location>
        <begin position="433"/>
        <end position="477"/>
    </location>
</feature>
<feature type="compositionally biased region" description="Polar residues" evidence="6">
    <location>
        <begin position="384"/>
        <end position="398"/>
    </location>
</feature>
<dbReference type="SMART" id="SM00257">
    <property type="entry name" value="LysM"/>
    <property type="match status" value="4"/>
</dbReference>
<dbReference type="SMART" id="SM00047">
    <property type="entry name" value="LYZ2"/>
    <property type="match status" value="1"/>
</dbReference>
<comment type="caution">
    <text evidence="8">The sequence shown here is derived from an EMBL/GenBank/DDBJ whole genome shotgun (WGS) entry which is preliminary data.</text>
</comment>
<feature type="region of interest" description="Disordered" evidence="6">
    <location>
        <begin position="384"/>
        <end position="434"/>
    </location>
</feature>
<keyword evidence="2" id="KW-0929">Antimicrobial</keyword>
<dbReference type="PANTHER" id="PTHR33308:SF9">
    <property type="entry name" value="PEPTIDOGLYCAN HYDROLASE FLGJ"/>
    <property type="match status" value="1"/>
</dbReference>
<feature type="compositionally biased region" description="Low complexity" evidence="6">
    <location>
        <begin position="300"/>
        <end position="312"/>
    </location>
</feature>
<dbReference type="Proteomes" id="UP001229251">
    <property type="component" value="Unassembled WGS sequence"/>
</dbReference>
<dbReference type="GO" id="GO:0042742">
    <property type="term" value="P:defense response to bacterium"/>
    <property type="evidence" value="ECO:0007669"/>
    <property type="project" value="UniProtKB-KW"/>
</dbReference>
<feature type="region of interest" description="Disordered" evidence="6">
    <location>
        <begin position="215"/>
        <end position="250"/>
    </location>
</feature>
<accession>A0AAJ1Q4Q9</accession>
<dbReference type="InterPro" id="IPR002901">
    <property type="entry name" value="MGlyc_endo_b_GlcNAc-like_dom"/>
</dbReference>
<evidence type="ECO:0000256" key="4">
    <source>
        <dbReference type="ARBA" id="ARBA00022801"/>
    </source>
</evidence>
<sequence length="566" mass="60427">MIQQRNHRMRQMQKAKRRRQYKKMLTQANAAIVLFSTCSVLDQVKTYSGIVHAQESTSRTTPVQFIRNIANSAKQIAGRNNLYASVMIAQAGLESGWGNSTLAKAPNYNLFGIKGSFNGQSAEMNTLEDDGTGEYYQIKDKFRRYNSYHDSLLDYAKVLTGENSTWLKNYYSGALKSNTTSYKDATQHLTGRYATDTRYGSKLNSIIETYNLTQYDTPGSLPTRPAQSSAPTVSAQSKTRSALTSNSGSTYTVQPGDGFYRIAQANGVSVNDLLAANGLSLNSMIHPNQQLVIPNGGGSTAASASQSANSVNTRVEKSTTVPNVRPSVASKPTNASSATYTVQPGDGFYRIAQVNGVSVTALLAANGLTMNSLIHPNQSLIIPGSTSQSNSNKTISNRSVSQAAPATSSSSMSTSASSNKESGGSPSSKTTQGNYTIQAGDSLYRIAINNGMTLNQLLQANGISVNTPIFPGQKLYVQARPMASSIAQSTTVSANATTSTSNQTINHSVQEQASQAPTNQTSAGITHVVQAGDSLYAIAKQYGLDVNDLIAKNKGMMIHPGQVLNF</sequence>
<name>A0AAJ1Q4Q9_9LACT</name>
<dbReference type="GO" id="GO:0031640">
    <property type="term" value="P:killing of cells of another organism"/>
    <property type="evidence" value="ECO:0007669"/>
    <property type="project" value="UniProtKB-KW"/>
</dbReference>
<dbReference type="Pfam" id="PF01832">
    <property type="entry name" value="Glucosaminidase"/>
    <property type="match status" value="1"/>
</dbReference>
<evidence type="ECO:0000256" key="6">
    <source>
        <dbReference type="SAM" id="MobiDB-lite"/>
    </source>
</evidence>
<dbReference type="AlphaFoldDB" id="A0AAJ1Q4Q9"/>